<dbReference type="RefSeq" id="WP_123889483.1">
    <property type="nucleotide sequence ID" value="NZ_JBPYCX010000012.1"/>
</dbReference>
<name>A0ABX9XHX5_9PSED</name>
<dbReference type="Proteomes" id="UP000275199">
    <property type="component" value="Unassembled WGS sequence"/>
</dbReference>
<protein>
    <submittedName>
        <fullName evidence="1">Uncharacterized protein</fullName>
    </submittedName>
</protein>
<dbReference type="EMBL" id="RKKU01000010">
    <property type="protein sequence ID" value="ROZ84727.1"/>
    <property type="molecule type" value="Genomic_DNA"/>
</dbReference>
<proteinExistence type="predicted"/>
<sequence length="64" mass="7177">MLVPELIIPPEAAHKGSQLIRAFTNQQQANHLAAMTIQSRDLAIGLLLTRAGYRLQAHRFMPEQ</sequence>
<evidence type="ECO:0000313" key="2">
    <source>
        <dbReference type="Proteomes" id="UP000275199"/>
    </source>
</evidence>
<accession>A0ABX9XHX5</accession>
<comment type="caution">
    <text evidence="1">The sequence shown here is derived from an EMBL/GenBank/DDBJ whole genome shotgun (WGS) entry which is preliminary data.</text>
</comment>
<keyword evidence="2" id="KW-1185">Reference proteome</keyword>
<evidence type="ECO:0000313" key="1">
    <source>
        <dbReference type="EMBL" id="ROZ84727.1"/>
    </source>
</evidence>
<organism evidence="1 2">
    <name type="scientific">Pseudomonas neustonica</name>
    <dbReference type="NCBI Taxonomy" id="2487346"/>
    <lineage>
        <taxon>Bacteria</taxon>
        <taxon>Pseudomonadati</taxon>
        <taxon>Pseudomonadota</taxon>
        <taxon>Gammaproteobacteria</taxon>
        <taxon>Pseudomonadales</taxon>
        <taxon>Pseudomonadaceae</taxon>
        <taxon>Pseudomonas</taxon>
    </lineage>
</organism>
<reference evidence="1 2" key="1">
    <citation type="submission" date="2018-11" db="EMBL/GenBank/DDBJ databases">
        <authorList>
            <person name="Jang G.I."/>
            <person name="Hwang C.Y."/>
        </authorList>
    </citation>
    <scope>NUCLEOTIDE SEQUENCE [LARGE SCALE GENOMIC DNA]</scope>
    <source>
        <strain evidence="1 2">SSM26</strain>
    </source>
</reference>
<gene>
    <name evidence="1" type="ORF">EF096_10035</name>
</gene>